<sequence>MKREKEVIKYLTEDGYSGQRAKEEYPDDDVRTAINKYIKNRKLENYFYFDGDNNRHVYGRDIDYYFHKGYSGRKWEQKSISNGRLFMLRNPTLKNIDRPRWYEDRMVVAHQSEKRWRLPKSHNRHFSKFPQEIQDLIFEFALTTPKPNAICTSMVRCNWKRTFSEPSFDILVDGQPAPNVVGYKVVSKRADKDGPYDVTYKILRALMDASCLRVCKKINEVGSKMLYGKNTFHFNMTKVSVESCPPSLVDDEIVDPDPEQPSYRAAKAQILPQAIADVRNQVYPRELHGWVYYDQFLRFLHAIGPKNAALLKSLQFSGTVKFHECWMYEDCWRRCVQDLASSLGLYIPFIVQLCPAVEKIEIWASKDVKYWNNPQPRKEGKPHDECEALRPILEEEIRQIESLAELKVLWDDGNQILEAQDTVEWIRERAVTRKRGEVRKELAEAAEAAKKRQQKQVEEAAKAVEAGQTRCAFCGEGHLWVYCYNLCSLCGDYGHFQRSCKKQQ</sequence>
<dbReference type="PROSITE" id="PS50158">
    <property type="entry name" value="ZF_CCHC"/>
    <property type="match status" value="1"/>
</dbReference>
<dbReference type="InterPro" id="IPR001878">
    <property type="entry name" value="Znf_CCHC"/>
</dbReference>
<evidence type="ECO:0000313" key="4">
    <source>
        <dbReference type="Proteomes" id="UP000566819"/>
    </source>
</evidence>
<keyword evidence="1" id="KW-0862">Zinc</keyword>
<dbReference type="Proteomes" id="UP000566819">
    <property type="component" value="Unassembled WGS sequence"/>
</dbReference>
<reference evidence="3 4" key="1">
    <citation type="submission" date="2020-03" db="EMBL/GenBank/DDBJ databases">
        <title>Draft Genome Sequence of Cudoniella acicularis.</title>
        <authorList>
            <person name="Buettner E."/>
            <person name="Kellner H."/>
        </authorList>
    </citation>
    <scope>NUCLEOTIDE SEQUENCE [LARGE SCALE GENOMIC DNA]</scope>
    <source>
        <strain evidence="3 4">DSM 108380</strain>
    </source>
</reference>
<dbReference type="EMBL" id="JAAMPI010000222">
    <property type="protein sequence ID" value="KAF4633912.1"/>
    <property type="molecule type" value="Genomic_DNA"/>
</dbReference>
<keyword evidence="1" id="KW-0863">Zinc-finger</keyword>
<proteinExistence type="predicted"/>
<evidence type="ECO:0000259" key="2">
    <source>
        <dbReference type="PROSITE" id="PS50158"/>
    </source>
</evidence>
<comment type="caution">
    <text evidence="3">The sequence shown here is derived from an EMBL/GenBank/DDBJ whole genome shotgun (WGS) entry which is preliminary data.</text>
</comment>
<evidence type="ECO:0000313" key="3">
    <source>
        <dbReference type="EMBL" id="KAF4633912.1"/>
    </source>
</evidence>
<name>A0A8H4W4X4_9HELO</name>
<dbReference type="OrthoDB" id="3505248at2759"/>
<gene>
    <name evidence="3" type="ORF">G7Y89_g4206</name>
</gene>
<feature type="domain" description="CCHC-type" evidence="2">
    <location>
        <begin position="487"/>
        <end position="502"/>
    </location>
</feature>
<evidence type="ECO:0000256" key="1">
    <source>
        <dbReference type="PROSITE-ProRule" id="PRU00047"/>
    </source>
</evidence>
<dbReference type="AlphaFoldDB" id="A0A8H4W4X4"/>
<keyword evidence="4" id="KW-1185">Reference proteome</keyword>
<dbReference type="GO" id="GO:0003676">
    <property type="term" value="F:nucleic acid binding"/>
    <property type="evidence" value="ECO:0007669"/>
    <property type="project" value="InterPro"/>
</dbReference>
<protein>
    <recommendedName>
        <fullName evidence="2">CCHC-type domain-containing protein</fullName>
    </recommendedName>
</protein>
<keyword evidence="1" id="KW-0479">Metal-binding</keyword>
<organism evidence="3 4">
    <name type="scientific">Cudoniella acicularis</name>
    <dbReference type="NCBI Taxonomy" id="354080"/>
    <lineage>
        <taxon>Eukaryota</taxon>
        <taxon>Fungi</taxon>
        <taxon>Dikarya</taxon>
        <taxon>Ascomycota</taxon>
        <taxon>Pezizomycotina</taxon>
        <taxon>Leotiomycetes</taxon>
        <taxon>Helotiales</taxon>
        <taxon>Tricladiaceae</taxon>
        <taxon>Cudoniella</taxon>
    </lineage>
</organism>
<accession>A0A8H4W4X4</accession>
<dbReference type="GO" id="GO:0008270">
    <property type="term" value="F:zinc ion binding"/>
    <property type="evidence" value="ECO:0007669"/>
    <property type="project" value="UniProtKB-KW"/>
</dbReference>